<evidence type="ECO:0000313" key="1">
    <source>
        <dbReference type="EMBL" id="DBA11759.1"/>
    </source>
</evidence>
<accession>A0AA48P7S6</accession>
<protein>
    <submittedName>
        <fullName evidence="1">ORF58</fullName>
    </submittedName>
</protein>
<name>A0AA48P7S6_9VIRU</name>
<organism evidence="1">
    <name type="scientific">Malaco herpesvirus 1</name>
    <dbReference type="NCBI Taxonomy" id="3031797"/>
    <lineage>
        <taxon>Viruses</taxon>
        <taxon>Duplodnaviria</taxon>
        <taxon>Heunggongvirae</taxon>
        <taxon>Peploviricota</taxon>
        <taxon>Herviviricetes</taxon>
        <taxon>Herpesvirales</taxon>
        <taxon>Malacoherpesviridae</taxon>
    </lineage>
</organism>
<reference evidence="1" key="1">
    <citation type="journal article" date="2023" name="Front. Mar. Sci.">
        <title>Tracing the invertebrate herpesviruses in the global sequence datasets.</title>
        <authorList>
            <person name="Rosani U."/>
            <person name="Gaia M."/>
            <person name="Delmont T.O."/>
            <person name="Krupovic M."/>
        </authorList>
    </citation>
    <scope>NUCLEOTIDE SEQUENCE</scope>
    <source>
        <strain evidence="1">MalacoHV1/China/2018</strain>
    </source>
</reference>
<proteinExistence type="predicted"/>
<sequence>MFSSTILGVITLLYVVCVTHTRETLEITENEFRVTMLHFTTTYDQQPFSLSNKYFSVYINAPTGCRIDASHSWHNCTRDNTGKINLYGVIAGATDYMDKAKAYTNPWTYKAYSHNNVVARTVNLTGGIMGLSGENVPDLETMYVNTYHAASDTHHHIYGCVVGDKGKIWHPDPTPDATSRTYKVPFYPGGVRGAEAMFVQDVYGRYNHSNSPYLKECTTENSYNRMVKETFDLPNPRLQRWDTITDVI</sequence>
<reference evidence="1" key="2">
    <citation type="submission" date="2023-01" db="EMBL/GenBank/DDBJ databases">
        <authorList>
            <person name="Rosani U."/>
            <person name="Delmont T.O."/>
            <person name="Gaia M."/>
            <person name="Krupovic M."/>
        </authorList>
    </citation>
    <scope>NUCLEOTIDE SEQUENCE</scope>
    <source>
        <strain evidence="1">MalacoHV1/China/2018</strain>
    </source>
</reference>
<dbReference type="EMBL" id="BK063092">
    <property type="protein sequence ID" value="DBA11759.1"/>
    <property type="molecule type" value="Genomic_DNA"/>
</dbReference>